<proteinExistence type="inferred from homology"/>
<evidence type="ECO:0000256" key="1">
    <source>
        <dbReference type="ARBA" id="ARBA00010669"/>
    </source>
</evidence>
<dbReference type="Pfam" id="PF00383">
    <property type="entry name" value="dCMP_cyt_deam_1"/>
    <property type="match status" value="1"/>
</dbReference>
<dbReference type="PROSITE" id="PS00903">
    <property type="entry name" value="CYT_DCMP_DEAMINASES_1"/>
    <property type="match status" value="1"/>
</dbReference>
<comment type="subunit">
    <text evidence="2 8">Homodimer.</text>
</comment>
<name>A0ABY2CXM7_GULMO</name>
<evidence type="ECO:0000256" key="2">
    <source>
        <dbReference type="ARBA" id="ARBA00011738"/>
    </source>
</evidence>
<comment type="function">
    <text evidence="8">Catalyzes the deamination of adenosine to inosine at the wobble position 34 of tRNA(Arg2).</text>
</comment>
<dbReference type="EC" id="3.5.4.33" evidence="8"/>
<feature type="domain" description="CMP/dCMP-type deaminase" evidence="9">
    <location>
        <begin position="120"/>
        <end position="232"/>
    </location>
</feature>
<protein>
    <recommendedName>
        <fullName evidence="8">tRNA-specific adenosine deaminase</fullName>
        <ecNumber evidence="8">3.5.4.33</ecNumber>
    </recommendedName>
</protein>
<comment type="catalytic activity">
    <reaction evidence="7 8">
        <text>adenosine(34) in tRNA + H2O + H(+) = inosine(34) in tRNA + NH4(+)</text>
        <dbReference type="Rhea" id="RHEA:43168"/>
        <dbReference type="Rhea" id="RHEA-COMP:10373"/>
        <dbReference type="Rhea" id="RHEA-COMP:10374"/>
        <dbReference type="ChEBI" id="CHEBI:15377"/>
        <dbReference type="ChEBI" id="CHEBI:15378"/>
        <dbReference type="ChEBI" id="CHEBI:28938"/>
        <dbReference type="ChEBI" id="CHEBI:74411"/>
        <dbReference type="ChEBI" id="CHEBI:82852"/>
        <dbReference type="EC" id="3.5.4.33"/>
    </reaction>
</comment>
<feature type="binding site" evidence="8">
    <location>
        <position position="171"/>
    </location>
    <ligand>
        <name>Zn(2+)</name>
        <dbReference type="ChEBI" id="CHEBI:29105"/>
        <note>catalytic</note>
    </ligand>
</feature>
<keyword evidence="11" id="KW-1185">Reference proteome</keyword>
<evidence type="ECO:0000256" key="4">
    <source>
        <dbReference type="ARBA" id="ARBA00022723"/>
    </source>
</evidence>
<comment type="cofactor">
    <cofactor evidence="8">
        <name>Zn(2+)</name>
        <dbReference type="ChEBI" id="CHEBI:29105"/>
    </cofactor>
    <text evidence="8">Binds 1 zinc ion per subunit.</text>
</comment>
<dbReference type="Gene3D" id="1.10.150.20">
    <property type="entry name" value="5' to 3' exonuclease, C-terminal subdomain"/>
    <property type="match status" value="1"/>
</dbReference>
<dbReference type="Proteomes" id="UP000294801">
    <property type="component" value="Unassembled WGS sequence"/>
</dbReference>
<feature type="binding site" evidence="8">
    <location>
        <position position="201"/>
    </location>
    <ligand>
        <name>Zn(2+)</name>
        <dbReference type="ChEBI" id="CHEBI:29105"/>
        <note>catalytic</note>
    </ligand>
</feature>
<dbReference type="Pfam" id="PF04994">
    <property type="entry name" value="TfoX_C"/>
    <property type="match status" value="1"/>
</dbReference>
<sequence>MAPLFLWLRTVSEDSSGWEGCAYNGAMMPTPLTTPPLPPAAIAWLAALGVDSQEELARTGAVRAFLLLKAAGHTVTSRLLFALEAAVRGIHWRHLTEVDRQDLLKALSTSPPVRLPPDREARIRYMDRAQALAEEAAAQGEVPVGAVVVHRGRIIGEGCNRPITDHDPSAHAEMLALRAAAAALGNYRLDGCDLYVTLEPCPMCAGAILHARVARVIFGAPDPKTGAAGSVLDLFAQPRLNHHTAVFRAPEGEACSQRLSAFFRSRRKELPC</sequence>
<evidence type="ECO:0000256" key="7">
    <source>
        <dbReference type="ARBA" id="ARBA00048045"/>
    </source>
</evidence>
<dbReference type="Gene3D" id="3.40.140.10">
    <property type="entry name" value="Cytidine Deaminase, domain 2"/>
    <property type="match status" value="1"/>
</dbReference>
<dbReference type="PANTHER" id="PTHR11079:SF202">
    <property type="entry name" value="TRNA-SPECIFIC ADENOSINE DEAMINASE"/>
    <property type="match status" value="1"/>
</dbReference>
<feature type="binding site" evidence="8">
    <location>
        <position position="204"/>
    </location>
    <ligand>
        <name>Zn(2+)</name>
        <dbReference type="ChEBI" id="CHEBI:29105"/>
        <note>catalytic</note>
    </ligand>
</feature>
<keyword evidence="6 8" id="KW-0862">Zinc</keyword>
<gene>
    <name evidence="8" type="primary">tadA</name>
    <name evidence="10" type="ORF">EV669_103125</name>
</gene>
<dbReference type="NCBIfam" id="NF008113">
    <property type="entry name" value="PRK10860.1"/>
    <property type="match status" value="1"/>
</dbReference>
<dbReference type="InterPro" id="IPR016192">
    <property type="entry name" value="APOBEC/CMP_deaminase_Zn-bd"/>
</dbReference>
<dbReference type="HAMAP" id="MF_00972">
    <property type="entry name" value="tRNA_aden_deaminase"/>
    <property type="match status" value="1"/>
</dbReference>
<feature type="active site" description="Proton donor" evidence="8">
    <location>
        <position position="173"/>
    </location>
</feature>
<reference evidence="10 11" key="1">
    <citation type="submission" date="2019-03" db="EMBL/GenBank/DDBJ databases">
        <title>Genomic Encyclopedia of Type Strains, Phase IV (KMG-IV): sequencing the most valuable type-strain genomes for metagenomic binning, comparative biology and taxonomic classification.</title>
        <authorList>
            <person name="Goeker M."/>
        </authorList>
    </citation>
    <scope>NUCLEOTIDE SEQUENCE [LARGE SCALE GENOMIC DNA]</scope>
    <source>
        <strain evidence="10 11">DSM 18507</strain>
    </source>
</reference>
<evidence type="ECO:0000256" key="6">
    <source>
        <dbReference type="ARBA" id="ARBA00022833"/>
    </source>
</evidence>
<dbReference type="InterPro" id="IPR002125">
    <property type="entry name" value="CMP_dCMP_dom"/>
</dbReference>
<evidence type="ECO:0000313" key="11">
    <source>
        <dbReference type="Proteomes" id="UP000294801"/>
    </source>
</evidence>
<accession>A0ABY2CXM7</accession>
<dbReference type="CDD" id="cd01285">
    <property type="entry name" value="nucleoside_deaminase"/>
    <property type="match status" value="1"/>
</dbReference>
<dbReference type="InterPro" id="IPR028883">
    <property type="entry name" value="tRNA_aden_deaminase"/>
</dbReference>
<comment type="caution">
    <text evidence="10">The sequence shown here is derived from an EMBL/GenBank/DDBJ whole genome shotgun (WGS) entry which is preliminary data.</text>
</comment>
<dbReference type="EMBL" id="SMDA01000003">
    <property type="protein sequence ID" value="TCW32209.1"/>
    <property type="molecule type" value="Genomic_DNA"/>
</dbReference>
<dbReference type="InterPro" id="IPR007077">
    <property type="entry name" value="TfoX_C"/>
</dbReference>
<dbReference type="PROSITE" id="PS51747">
    <property type="entry name" value="CYT_DCMP_DEAMINASES_2"/>
    <property type="match status" value="1"/>
</dbReference>
<organism evidence="10 11">
    <name type="scientific">Gulbenkiania mobilis</name>
    <dbReference type="NCBI Taxonomy" id="397457"/>
    <lineage>
        <taxon>Bacteria</taxon>
        <taxon>Pseudomonadati</taxon>
        <taxon>Pseudomonadota</taxon>
        <taxon>Betaproteobacteria</taxon>
        <taxon>Neisseriales</taxon>
        <taxon>Chromobacteriaceae</taxon>
        <taxon>Gulbenkiania</taxon>
    </lineage>
</organism>
<evidence type="ECO:0000256" key="3">
    <source>
        <dbReference type="ARBA" id="ARBA00022694"/>
    </source>
</evidence>
<evidence type="ECO:0000313" key="10">
    <source>
        <dbReference type="EMBL" id="TCW32209.1"/>
    </source>
</evidence>
<dbReference type="SUPFAM" id="SSF53927">
    <property type="entry name" value="Cytidine deaminase-like"/>
    <property type="match status" value="1"/>
</dbReference>
<evidence type="ECO:0000256" key="5">
    <source>
        <dbReference type="ARBA" id="ARBA00022801"/>
    </source>
</evidence>
<comment type="similarity">
    <text evidence="1">Belongs to the cytidine and deoxycytidylate deaminase family. ADAT2 subfamily.</text>
</comment>
<keyword evidence="5 8" id="KW-0378">Hydrolase</keyword>
<evidence type="ECO:0000256" key="8">
    <source>
        <dbReference type="HAMAP-Rule" id="MF_00972"/>
    </source>
</evidence>
<evidence type="ECO:0000259" key="9">
    <source>
        <dbReference type="PROSITE" id="PS51747"/>
    </source>
</evidence>
<keyword evidence="3 8" id="KW-0819">tRNA processing</keyword>
<keyword evidence="4 8" id="KW-0479">Metal-binding</keyword>
<dbReference type="PANTHER" id="PTHR11079">
    <property type="entry name" value="CYTOSINE DEAMINASE FAMILY MEMBER"/>
    <property type="match status" value="1"/>
</dbReference>
<dbReference type="InterPro" id="IPR016193">
    <property type="entry name" value="Cytidine_deaminase-like"/>
</dbReference>